<evidence type="ECO:0000256" key="5">
    <source>
        <dbReference type="ARBA" id="ARBA00022960"/>
    </source>
</evidence>
<evidence type="ECO:0000256" key="2">
    <source>
        <dbReference type="ARBA" id="ARBA00022676"/>
    </source>
</evidence>
<evidence type="ECO:0000256" key="3">
    <source>
        <dbReference type="ARBA" id="ARBA00022679"/>
    </source>
</evidence>
<keyword evidence="3" id="KW-0808">Transferase</keyword>
<keyword evidence="18" id="KW-1185">Reference proteome</keyword>
<proteinExistence type="inferred from homology"/>
<comment type="similarity">
    <text evidence="11">Belongs to the SEDS family. FtsW subfamily.</text>
</comment>
<evidence type="ECO:0000256" key="13">
    <source>
        <dbReference type="ARBA" id="ARBA00041418"/>
    </source>
</evidence>
<feature type="transmembrane region" description="Helical" evidence="16">
    <location>
        <begin position="167"/>
        <end position="185"/>
    </location>
</feature>
<dbReference type="PANTHER" id="PTHR30474:SF2">
    <property type="entry name" value="PEPTIDOGLYCAN GLYCOSYLTRANSFERASE FTSW-RELATED"/>
    <property type="match status" value="1"/>
</dbReference>
<feature type="transmembrane region" description="Helical" evidence="16">
    <location>
        <begin position="310"/>
        <end position="340"/>
    </location>
</feature>
<dbReference type="GO" id="GO:0008360">
    <property type="term" value="P:regulation of cell shape"/>
    <property type="evidence" value="ECO:0007669"/>
    <property type="project" value="UniProtKB-KW"/>
</dbReference>
<feature type="transmembrane region" description="Helical" evidence="16">
    <location>
        <begin position="144"/>
        <end position="161"/>
    </location>
</feature>
<feature type="transmembrane region" description="Helical" evidence="16">
    <location>
        <begin position="15"/>
        <end position="34"/>
    </location>
</feature>
<evidence type="ECO:0000256" key="10">
    <source>
        <dbReference type="ARBA" id="ARBA00033270"/>
    </source>
</evidence>
<keyword evidence="2" id="KW-0328">Glycosyltransferase</keyword>
<dbReference type="GO" id="GO:0015648">
    <property type="term" value="F:lipid-linked peptidoglycan transporter activity"/>
    <property type="evidence" value="ECO:0007669"/>
    <property type="project" value="TreeGrafter"/>
</dbReference>
<keyword evidence="6" id="KW-0573">Peptidoglycan synthesis</keyword>
<feature type="transmembrane region" description="Helical" evidence="16">
    <location>
        <begin position="76"/>
        <end position="98"/>
    </location>
</feature>
<sequence>MNVKSLKNIFKGDKVVWMIFFFLCIISIIEVYSASSSLSYKGGNFWGPIIYHTMMLVLGWVFMIFVLNIECRYFKLATPIFLIGSIFLLYIVMLIGGVTNGASRWISIGGIQFQPSELGKGALIMTIAQLLSAMQTDHGADRKAIRYILIVSAVVIFPIFLENLSTAALLFLTVIFMMFIGRVPFKQIGKLIGVIFFIAFLGLAFVMFAGNSKNVEVENKKQNFTEQTTTAQEQKKETGFIQKMFHRADTWKARIDKFFSNKYIAPKDFDLDKDAQVAHANIAIASSNIVGKGPGNSNERDFLSQAFSDFIYAIIIEETGILGAFVVLALYVILFIRVGIIARKCENSFPTFLAMGLAFLLVSQAMFNMAVAVGLAPVTGQPLPLISKGGTSSIINCIYIGAILSISRSAKRRSNVKKEEDNAYSLLNVADV</sequence>
<evidence type="ECO:0000256" key="14">
    <source>
        <dbReference type="ARBA" id="ARBA00044770"/>
    </source>
</evidence>
<feature type="transmembrane region" description="Helical" evidence="16">
    <location>
        <begin position="49"/>
        <end position="69"/>
    </location>
</feature>
<keyword evidence="8 16" id="KW-0472">Membrane</keyword>
<evidence type="ECO:0000256" key="8">
    <source>
        <dbReference type="ARBA" id="ARBA00023136"/>
    </source>
</evidence>
<dbReference type="GO" id="GO:0032153">
    <property type="term" value="C:cell division site"/>
    <property type="evidence" value="ECO:0007669"/>
    <property type="project" value="TreeGrafter"/>
</dbReference>
<dbReference type="GO" id="GO:0009252">
    <property type="term" value="P:peptidoglycan biosynthetic process"/>
    <property type="evidence" value="ECO:0007669"/>
    <property type="project" value="UniProtKB-KW"/>
</dbReference>
<feature type="transmembrane region" description="Helical" evidence="16">
    <location>
        <begin position="352"/>
        <end position="378"/>
    </location>
</feature>
<dbReference type="RefSeq" id="WP_036853715.1">
    <property type="nucleotide sequence ID" value="NZ_JRNU01000001.1"/>
</dbReference>
<dbReference type="Pfam" id="PF01098">
    <property type="entry name" value="FTSW_RODA_SPOVE"/>
    <property type="match status" value="2"/>
</dbReference>
<dbReference type="GO" id="GO:0005886">
    <property type="term" value="C:plasma membrane"/>
    <property type="evidence" value="ECO:0007669"/>
    <property type="project" value="TreeGrafter"/>
</dbReference>
<evidence type="ECO:0000256" key="4">
    <source>
        <dbReference type="ARBA" id="ARBA00022692"/>
    </source>
</evidence>
<organism evidence="17 18">
    <name type="scientific">Prevotella amnii DNF00058</name>
    <dbReference type="NCBI Taxonomy" id="1401066"/>
    <lineage>
        <taxon>Bacteria</taxon>
        <taxon>Pseudomonadati</taxon>
        <taxon>Bacteroidota</taxon>
        <taxon>Bacteroidia</taxon>
        <taxon>Bacteroidales</taxon>
        <taxon>Prevotellaceae</taxon>
        <taxon>Prevotella</taxon>
    </lineage>
</organism>
<evidence type="ECO:0000313" key="18">
    <source>
        <dbReference type="Proteomes" id="UP000029614"/>
    </source>
</evidence>
<dbReference type="PANTHER" id="PTHR30474">
    <property type="entry name" value="CELL CYCLE PROTEIN"/>
    <property type="match status" value="1"/>
</dbReference>
<feature type="transmembrane region" description="Helical" evidence="16">
    <location>
        <begin position="192"/>
        <end position="210"/>
    </location>
</feature>
<evidence type="ECO:0000256" key="15">
    <source>
        <dbReference type="ARBA" id="ARBA00049902"/>
    </source>
</evidence>
<dbReference type="InterPro" id="IPR001182">
    <property type="entry name" value="FtsW/RodA"/>
</dbReference>
<keyword evidence="7 16" id="KW-1133">Transmembrane helix</keyword>
<dbReference type="Proteomes" id="UP000029614">
    <property type="component" value="Unassembled WGS sequence"/>
</dbReference>
<gene>
    <name evidence="17" type="ORF">HMPREF9302_00275</name>
</gene>
<evidence type="ECO:0000313" key="17">
    <source>
        <dbReference type="EMBL" id="KGF53361.1"/>
    </source>
</evidence>
<comment type="catalytic activity">
    <reaction evidence="15">
        <text>[GlcNAc-(1-&gt;4)-Mur2Ac(oyl-L-Ala-gamma-D-Glu-L-Lys-D-Ala-D-Ala)](n)-di-trans,octa-cis-undecaprenyl diphosphate + beta-D-GlcNAc-(1-&gt;4)-Mur2Ac(oyl-L-Ala-gamma-D-Glu-L-Lys-D-Ala-D-Ala)-di-trans,octa-cis-undecaprenyl diphosphate = [GlcNAc-(1-&gt;4)-Mur2Ac(oyl-L-Ala-gamma-D-Glu-L-Lys-D-Ala-D-Ala)](n+1)-di-trans,octa-cis-undecaprenyl diphosphate + di-trans,octa-cis-undecaprenyl diphosphate + H(+)</text>
        <dbReference type="Rhea" id="RHEA:23708"/>
        <dbReference type="Rhea" id="RHEA-COMP:9602"/>
        <dbReference type="Rhea" id="RHEA-COMP:9603"/>
        <dbReference type="ChEBI" id="CHEBI:15378"/>
        <dbReference type="ChEBI" id="CHEBI:58405"/>
        <dbReference type="ChEBI" id="CHEBI:60033"/>
        <dbReference type="ChEBI" id="CHEBI:78435"/>
        <dbReference type="EC" id="2.4.99.28"/>
    </reaction>
</comment>
<protein>
    <recommendedName>
        <fullName evidence="12">Probable peptidoglycan glycosyltransferase FtsW</fullName>
        <ecNumber evidence="14">2.4.99.28</ecNumber>
    </recommendedName>
    <alternativeName>
        <fullName evidence="13">Cell division protein FtsW</fullName>
    </alternativeName>
    <alternativeName>
        <fullName evidence="10">Cell wall polymerase</fullName>
    </alternativeName>
    <alternativeName>
        <fullName evidence="9">Peptidoglycan polymerase</fullName>
    </alternativeName>
</protein>
<feature type="transmembrane region" description="Helical" evidence="16">
    <location>
        <begin position="390"/>
        <end position="407"/>
    </location>
</feature>
<dbReference type="EC" id="2.4.99.28" evidence="14"/>
<keyword evidence="4 16" id="KW-0812">Transmembrane</keyword>
<reference evidence="17 18" key="1">
    <citation type="submission" date="2014-07" db="EMBL/GenBank/DDBJ databases">
        <authorList>
            <person name="McCorrison J."/>
            <person name="Sanka R."/>
            <person name="Torralba M."/>
            <person name="Gillis M."/>
            <person name="Haft D.H."/>
            <person name="Methe B."/>
            <person name="Sutton G."/>
            <person name="Nelson K.E."/>
        </authorList>
    </citation>
    <scope>NUCLEOTIDE SEQUENCE [LARGE SCALE GENOMIC DNA]</scope>
    <source>
        <strain evidence="17 18">DNF00058</strain>
    </source>
</reference>
<dbReference type="GO" id="GO:0008955">
    <property type="term" value="F:peptidoglycan glycosyltransferase activity"/>
    <property type="evidence" value="ECO:0007669"/>
    <property type="project" value="UniProtKB-EC"/>
</dbReference>
<dbReference type="EMBL" id="JRNU01000001">
    <property type="protein sequence ID" value="KGF53361.1"/>
    <property type="molecule type" value="Genomic_DNA"/>
</dbReference>
<evidence type="ECO:0000256" key="6">
    <source>
        <dbReference type="ARBA" id="ARBA00022984"/>
    </source>
</evidence>
<name>A0A096B354_9BACT</name>
<comment type="subcellular location">
    <subcellularLocation>
        <location evidence="1">Membrane</location>
        <topology evidence="1">Multi-pass membrane protein</topology>
    </subcellularLocation>
</comment>
<evidence type="ECO:0000256" key="7">
    <source>
        <dbReference type="ARBA" id="ARBA00022989"/>
    </source>
</evidence>
<dbReference type="GO" id="GO:0051301">
    <property type="term" value="P:cell division"/>
    <property type="evidence" value="ECO:0007669"/>
    <property type="project" value="InterPro"/>
</dbReference>
<accession>A0A096B354</accession>
<comment type="caution">
    <text evidence="17">The sequence shown here is derived from an EMBL/GenBank/DDBJ whole genome shotgun (WGS) entry which is preliminary data.</text>
</comment>
<evidence type="ECO:0000256" key="11">
    <source>
        <dbReference type="ARBA" id="ARBA00038053"/>
    </source>
</evidence>
<evidence type="ECO:0000256" key="16">
    <source>
        <dbReference type="SAM" id="Phobius"/>
    </source>
</evidence>
<evidence type="ECO:0000256" key="9">
    <source>
        <dbReference type="ARBA" id="ARBA00032370"/>
    </source>
</evidence>
<evidence type="ECO:0000256" key="12">
    <source>
        <dbReference type="ARBA" id="ARBA00041185"/>
    </source>
</evidence>
<evidence type="ECO:0000256" key="1">
    <source>
        <dbReference type="ARBA" id="ARBA00004141"/>
    </source>
</evidence>
<dbReference type="OrthoDB" id="9812661at2"/>
<dbReference type="AlphaFoldDB" id="A0A096B354"/>
<keyword evidence="5" id="KW-0133">Cell shape</keyword>